<sequence length="159" mass="17031">MNPSLSDSKFEKAMSKLQLLEDSRTILHRMLQHAHFSFSNAQRQMDRTGLLLAWEAVPTAAGAVKPQYCIVREMNDGGNGGDAGAGAAAISDDNDDCAVWKLVNCGDSAGEDPAKWFAVAPSEALRECQQHFRGVVNACVKVIQAQEEAITAAATVPVT</sequence>
<organism evidence="1">
    <name type="scientific">Trypanosoma brucei equiperdum</name>
    <dbReference type="NCBI Taxonomy" id="630700"/>
    <lineage>
        <taxon>Eukaryota</taxon>
        <taxon>Discoba</taxon>
        <taxon>Euglenozoa</taxon>
        <taxon>Kinetoplastea</taxon>
        <taxon>Metakinetoplastina</taxon>
        <taxon>Trypanosomatida</taxon>
        <taxon>Trypanosomatidae</taxon>
        <taxon>Trypanosoma</taxon>
    </lineage>
</organism>
<dbReference type="EMBL" id="QSBY01000007">
    <property type="protein sequence ID" value="RHW71299.1"/>
    <property type="molecule type" value="Genomic_DNA"/>
</dbReference>
<protein>
    <submittedName>
        <fullName evidence="1">Uncharacterized protein</fullName>
    </submittedName>
</protein>
<dbReference type="Proteomes" id="UP000266743">
    <property type="component" value="Chromosome 7"/>
</dbReference>
<accession>A0A3L6L3T7</accession>
<gene>
    <name evidence="1" type="ORF">DPX39_070053700</name>
</gene>
<dbReference type="AlphaFoldDB" id="A0A3L6L3T7"/>
<comment type="caution">
    <text evidence="1">The sequence shown here is derived from an EMBL/GenBank/DDBJ whole genome shotgun (WGS) entry which is preliminary data.</text>
</comment>
<proteinExistence type="predicted"/>
<reference evidence="1" key="1">
    <citation type="submission" date="2018-09" db="EMBL/GenBank/DDBJ databases">
        <title>whole genome sequence of T. equiperdum IVM-t1 strain.</title>
        <authorList>
            <person name="Suganuma K."/>
        </authorList>
    </citation>
    <scope>NUCLEOTIDE SEQUENCE [LARGE SCALE GENOMIC DNA]</scope>
    <source>
        <strain evidence="1">IVM-t1</strain>
    </source>
</reference>
<name>A0A3L6L3T7_9TRYP</name>
<evidence type="ECO:0000313" key="1">
    <source>
        <dbReference type="EMBL" id="RHW71299.1"/>
    </source>
</evidence>